<evidence type="ECO:0000313" key="2">
    <source>
        <dbReference type="Proteomes" id="UP000545490"/>
    </source>
</evidence>
<dbReference type="RefSeq" id="WP_164737554.1">
    <property type="nucleotide sequence ID" value="NZ_JACIDG010000008.1"/>
</dbReference>
<accession>A0A7W6BBQ8</accession>
<evidence type="ECO:0000313" key="1">
    <source>
        <dbReference type="EMBL" id="MBB3916244.1"/>
    </source>
</evidence>
<gene>
    <name evidence="1" type="ORF">GGQ65_003544</name>
</gene>
<comment type="caution">
    <text evidence="1">The sequence shown here is derived from an EMBL/GenBank/DDBJ whole genome shotgun (WGS) entry which is preliminary data.</text>
</comment>
<proteinExistence type="predicted"/>
<dbReference type="EMBL" id="JACIDG010000008">
    <property type="protein sequence ID" value="MBB3916244.1"/>
    <property type="molecule type" value="Genomic_DNA"/>
</dbReference>
<protein>
    <submittedName>
        <fullName evidence="1">Uncharacterized protein</fullName>
    </submittedName>
</protein>
<dbReference type="Proteomes" id="UP000545490">
    <property type="component" value="Unassembled WGS sequence"/>
</dbReference>
<dbReference type="AlphaFoldDB" id="A0A7W6BBQ8"/>
<organism evidence="1 2">
    <name type="scientific">Rhizobium fabae</name>
    <dbReference type="NCBI Taxonomy" id="573179"/>
    <lineage>
        <taxon>Bacteria</taxon>
        <taxon>Pseudomonadati</taxon>
        <taxon>Pseudomonadota</taxon>
        <taxon>Alphaproteobacteria</taxon>
        <taxon>Hyphomicrobiales</taxon>
        <taxon>Rhizobiaceae</taxon>
        <taxon>Rhizobium/Agrobacterium group</taxon>
        <taxon>Rhizobium</taxon>
    </lineage>
</organism>
<name>A0A7W6BBQ8_9HYPH</name>
<sequence length="56" mass="6243">MGDLKDDPRFAYIDVTKLQELGVSEALAQRLLSNQVMERWVTGDAAPFESGNRTSD</sequence>
<reference evidence="1 2" key="1">
    <citation type="submission" date="2020-08" db="EMBL/GenBank/DDBJ databases">
        <title>Genomic Encyclopedia of Type Strains, Phase IV (KMG-IV): sequencing the most valuable type-strain genomes for metagenomic binning, comparative biology and taxonomic classification.</title>
        <authorList>
            <person name="Goeker M."/>
        </authorList>
    </citation>
    <scope>NUCLEOTIDE SEQUENCE [LARGE SCALE GENOMIC DNA]</scope>
    <source>
        <strain evidence="1 2">DSM 19331</strain>
    </source>
</reference>